<dbReference type="InterPro" id="IPR013324">
    <property type="entry name" value="RNA_pol_sigma_r3/r4-like"/>
</dbReference>
<protein>
    <recommendedName>
        <fullName evidence="3">Sigma-70, region 4</fullName>
    </recommendedName>
</protein>
<sequence length="79" mass="9314">MSATVRKINVWFKTATRADVNDLLEKIVLSDRQTRIFEMFYLKRQNIGFIADTLGFSERVICEELYLIRDKIERAIQTA</sequence>
<reference evidence="1 2" key="1">
    <citation type="submission" date="2016-10" db="EMBL/GenBank/DDBJ databases">
        <authorList>
            <person name="de Groot N.N."/>
        </authorList>
    </citation>
    <scope>NUCLEOTIDE SEQUENCE [LARGE SCALE GENOMIC DNA]</scope>
    <source>
        <strain evidence="1 2">B25</strain>
    </source>
</reference>
<evidence type="ECO:0000313" key="2">
    <source>
        <dbReference type="Proteomes" id="UP000182360"/>
    </source>
</evidence>
<dbReference type="SUPFAM" id="SSF88659">
    <property type="entry name" value="Sigma3 and sigma4 domains of RNA polymerase sigma factors"/>
    <property type="match status" value="1"/>
</dbReference>
<name>A0A1H9AT36_9SPIR</name>
<dbReference type="RefSeq" id="WP_074640482.1">
    <property type="nucleotide sequence ID" value="NZ_FOFU01000001.1"/>
</dbReference>
<evidence type="ECO:0008006" key="3">
    <source>
        <dbReference type="Google" id="ProtNLM"/>
    </source>
</evidence>
<dbReference type="EMBL" id="FOFU01000001">
    <property type="protein sequence ID" value="SEP79691.1"/>
    <property type="molecule type" value="Genomic_DNA"/>
</dbReference>
<gene>
    <name evidence="1" type="ORF">SAMN04487977_101454</name>
</gene>
<evidence type="ECO:0000313" key="1">
    <source>
        <dbReference type="EMBL" id="SEP79691.1"/>
    </source>
</evidence>
<accession>A0A1H9AT36</accession>
<proteinExistence type="predicted"/>
<dbReference type="Proteomes" id="UP000182360">
    <property type="component" value="Unassembled WGS sequence"/>
</dbReference>
<organism evidence="1 2">
    <name type="scientific">Treponema bryantii</name>
    <dbReference type="NCBI Taxonomy" id="163"/>
    <lineage>
        <taxon>Bacteria</taxon>
        <taxon>Pseudomonadati</taxon>
        <taxon>Spirochaetota</taxon>
        <taxon>Spirochaetia</taxon>
        <taxon>Spirochaetales</taxon>
        <taxon>Treponemataceae</taxon>
        <taxon>Treponema</taxon>
    </lineage>
</organism>
<dbReference type="AlphaFoldDB" id="A0A1H9AT36"/>
<keyword evidence="2" id="KW-1185">Reference proteome</keyword>